<dbReference type="Proteomes" id="UP000827415">
    <property type="component" value="Segment"/>
</dbReference>
<organism evidence="1 2">
    <name type="scientific">Hafnia phage vB_HpaM_Zyzzx</name>
    <dbReference type="NCBI Taxonomy" id="2836109"/>
    <lineage>
        <taxon>Viruses</taxon>
        <taxon>Duplodnaviria</taxon>
        <taxon>Heunggongvirae</taxon>
        <taxon>Uroviricota</taxon>
        <taxon>Caudoviricetes</taxon>
        <taxon>Andersonviridae</taxon>
        <taxon>Andersonviridae incertae sedis</taxon>
        <taxon>Daniellevirus</taxon>
        <taxon>Daniellevirus Zyzzx</taxon>
    </lineage>
</organism>
<name>A0AAE7W9G7_9CAUD</name>
<protein>
    <submittedName>
        <fullName evidence="1">Uncharacterized protein</fullName>
    </submittedName>
</protein>
<reference evidence="1 2" key="1">
    <citation type="submission" date="2021-03" db="EMBL/GenBank/DDBJ databases">
        <authorList>
            <person name="Thompson D.W."/>
            <person name="Brown H.M.F."/>
            <person name="Thompson S.D."/>
            <person name="Grose J.H."/>
        </authorList>
    </citation>
    <scope>NUCLEOTIDE SEQUENCE [LARGE SCALE GENOMIC DNA]</scope>
</reference>
<evidence type="ECO:0000313" key="1">
    <source>
        <dbReference type="EMBL" id="QYA57290.1"/>
    </source>
</evidence>
<dbReference type="EMBL" id="MW749004">
    <property type="protein sequence ID" value="QYA57290.1"/>
    <property type="molecule type" value="Genomic_DNA"/>
</dbReference>
<gene>
    <name evidence="1" type="ORF">ZYZZX_62</name>
</gene>
<sequence>MSHNIRITVNFEEIAVCKYNETCIILNKHTHSDFWDSTDEITEYEINYNGHIIKRDTREQAEKDYKDLCYIVFSKIGV</sequence>
<proteinExistence type="predicted"/>
<evidence type="ECO:0000313" key="2">
    <source>
        <dbReference type="Proteomes" id="UP000827415"/>
    </source>
</evidence>
<accession>A0AAE7W9G7</accession>
<keyword evidence="2" id="KW-1185">Reference proteome</keyword>